<feature type="domain" description="Carboxylesterase type B" evidence="1">
    <location>
        <begin position="1"/>
        <end position="228"/>
    </location>
</feature>
<dbReference type="WBParaSite" id="ASIM_0000381401-mRNA-1">
    <property type="protein sequence ID" value="ASIM_0000381401-mRNA-1"/>
    <property type="gene ID" value="ASIM_0000381401"/>
</dbReference>
<dbReference type="EMBL" id="UYRR01005805">
    <property type="protein sequence ID" value="VDK22029.1"/>
    <property type="molecule type" value="Genomic_DNA"/>
</dbReference>
<reference evidence="4" key="1">
    <citation type="submission" date="2017-02" db="UniProtKB">
        <authorList>
            <consortium name="WormBaseParasite"/>
        </authorList>
    </citation>
    <scope>IDENTIFICATION</scope>
</reference>
<keyword evidence="3" id="KW-1185">Reference proteome</keyword>
<evidence type="ECO:0000313" key="4">
    <source>
        <dbReference type="WBParaSite" id="ASIM_0000381401-mRNA-1"/>
    </source>
</evidence>
<dbReference type="Gene3D" id="3.40.50.1820">
    <property type="entry name" value="alpha/beta hydrolase"/>
    <property type="match status" value="1"/>
</dbReference>
<gene>
    <name evidence="2" type="ORF">ASIM_LOCUS3645</name>
</gene>
<name>A0A0M3J8B1_ANISI</name>
<evidence type="ECO:0000313" key="2">
    <source>
        <dbReference type="EMBL" id="VDK22029.1"/>
    </source>
</evidence>
<dbReference type="Proteomes" id="UP000267096">
    <property type="component" value="Unassembled WGS sequence"/>
</dbReference>
<dbReference type="SUPFAM" id="SSF53474">
    <property type="entry name" value="alpha/beta-Hydrolases"/>
    <property type="match status" value="1"/>
</dbReference>
<dbReference type="OrthoDB" id="3200163at2759"/>
<dbReference type="PANTHER" id="PTHR44590">
    <property type="entry name" value="CARBOXYLIC ESTER HYDROLASE-RELATED"/>
    <property type="match status" value="1"/>
</dbReference>
<dbReference type="InterPro" id="IPR002018">
    <property type="entry name" value="CarbesteraseB"/>
</dbReference>
<reference evidence="2 3" key="2">
    <citation type="submission" date="2018-11" db="EMBL/GenBank/DDBJ databases">
        <authorList>
            <consortium name="Pathogen Informatics"/>
        </authorList>
    </citation>
    <scope>NUCLEOTIDE SEQUENCE [LARGE SCALE GENOMIC DNA]</scope>
</reference>
<evidence type="ECO:0000313" key="3">
    <source>
        <dbReference type="Proteomes" id="UP000267096"/>
    </source>
</evidence>
<evidence type="ECO:0000259" key="1">
    <source>
        <dbReference type="Pfam" id="PF00135"/>
    </source>
</evidence>
<accession>A0A0M3J8B1</accession>
<dbReference type="PANTHER" id="PTHR44590:SF3">
    <property type="entry name" value="CARBOXYLESTERASE TYPE B DOMAIN-CONTAINING PROTEIN"/>
    <property type="match status" value="1"/>
</dbReference>
<organism evidence="4">
    <name type="scientific">Anisakis simplex</name>
    <name type="common">Herring worm</name>
    <dbReference type="NCBI Taxonomy" id="6269"/>
    <lineage>
        <taxon>Eukaryota</taxon>
        <taxon>Metazoa</taxon>
        <taxon>Ecdysozoa</taxon>
        <taxon>Nematoda</taxon>
        <taxon>Chromadorea</taxon>
        <taxon>Rhabditida</taxon>
        <taxon>Spirurina</taxon>
        <taxon>Ascaridomorpha</taxon>
        <taxon>Ascaridoidea</taxon>
        <taxon>Anisakidae</taxon>
        <taxon>Anisakis</taxon>
        <taxon>Anisakis simplex complex</taxon>
    </lineage>
</organism>
<proteinExistence type="predicted"/>
<dbReference type="InterPro" id="IPR029058">
    <property type="entry name" value="AB_hydrolase_fold"/>
</dbReference>
<dbReference type="Pfam" id="PF00135">
    <property type="entry name" value="COesterase"/>
    <property type="match status" value="1"/>
</dbReference>
<sequence length="228" mass="26387">MMNFLKIQPSTSLGVKILTKTKKKNNIFGLDFVPIIDGDFLPEPIDELRKKSLGRVCIAGVTEYEALLFASMGKKQYDYESIKRMVNSSIQPERFSNYEELRNEAMKLYVKEGQSKDDLMKSYIRLFSDIFINNGVHQFCDRMVQAGHIVYLYNFQYCPQTIGLLGWWFPFLGTFVVAIVDFFSAATHCTELPYLFGKGIVHTFHPNENDLRMLDRFTTLFTNFAKFG</sequence>
<dbReference type="AlphaFoldDB" id="A0A0M3J8B1"/>
<protein>
    <submittedName>
        <fullName evidence="4">COesterase domain-containing protein</fullName>
    </submittedName>
</protein>